<evidence type="ECO:0000313" key="14">
    <source>
        <dbReference type="EMBL" id="KAK1175804.1"/>
    </source>
</evidence>
<dbReference type="Pfam" id="PF05729">
    <property type="entry name" value="NACHT"/>
    <property type="match status" value="1"/>
</dbReference>
<evidence type="ECO:0000256" key="8">
    <source>
        <dbReference type="ARBA" id="ARBA00022859"/>
    </source>
</evidence>
<keyword evidence="3" id="KW-0399">Innate immunity</keyword>
<dbReference type="SUPFAM" id="SSF47986">
    <property type="entry name" value="DEATH domain"/>
    <property type="match status" value="1"/>
</dbReference>
<protein>
    <submittedName>
        <fullName evidence="14">NLR family CARD domain-containing protein 3-like isoform X1</fullName>
    </submittedName>
</protein>
<feature type="compositionally biased region" description="Basic and acidic residues" evidence="11">
    <location>
        <begin position="86"/>
        <end position="100"/>
    </location>
</feature>
<name>A0AAD8GK70_ACIOX</name>
<dbReference type="Pfam" id="PF17776">
    <property type="entry name" value="NLRC4_HD2"/>
    <property type="match status" value="1"/>
</dbReference>
<dbReference type="CDD" id="cd01671">
    <property type="entry name" value="CARD"/>
    <property type="match status" value="1"/>
</dbReference>
<dbReference type="AlphaFoldDB" id="A0AAD8GK70"/>
<dbReference type="PROSITE" id="PS50837">
    <property type="entry name" value="NACHT"/>
    <property type="match status" value="1"/>
</dbReference>
<dbReference type="InterPro" id="IPR032675">
    <property type="entry name" value="LRR_dom_sf"/>
</dbReference>
<dbReference type="Proteomes" id="UP001230051">
    <property type="component" value="Unassembled WGS sequence"/>
</dbReference>
<dbReference type="Pfam" id="PF14484">
    <property type="entry name" value="FISNA"/>
    <property type="match status" value="1"/>
</dbReference>
<evidence type="ECO:0000256" key="5">
    <source>
        <dbReference type="ARBA" id="ARBA00022741"/>
    </source>
</evidence>
<dbReference type="EMBL" id="JAGXEW010000001">
    <property type="protein sequence ID" value="KAK1175804.1"/>
    <property type="molecule type" value="Genomic_DNA"/>
</dbReference>
<dbReference type="SUPFAM" id="SSF52540">
    <property type="entry name" value="P-loop containing nucleoside triphosphate hydrolases"/>
    <property type="match status" value="1"/>
</dbReference>
<feature type="region of interest" description="Disordered" evidence="11">
    <location>
        <begin position="82"/>
        <end position="101"/>
    </location>
</feature>
<dbReference type="SMART" id="SM01288">
    <property type="entry name" value="FISNA"/>
    <property type="match status" value="1"/>
</dbReference>
<dbReference type="PANTHER" id="PTHR45690:SF19">
    <property type="entry name" value="NACHT, LRR AND PYD DOMAINS-CONTAINING PROTEIN 3"/>
    <property type="match status" value="1"/>
</dbReference>
<dbReference type="GO" id="GO:0045087">
    <property type="term" value="P:innate immune response"/>
    <property type="evidence" value="ECO:0007669"/>
    <property type="project" value="UniProtKB-KW"/>
</dbReference>
<evidence type="ECO:0000256" key="2">
    <source>
        <dbReference type="ARBA" id="ARBA00022490"/>
    </source>
</evidence>
<proteinExistence type="predicted"/>
<dbReference type="InterPro" id="IPR027417">
    <property type="entry name" value="P-loop_NTPase"/>
</dbReference>
<dbReference type="InterPro" id="IPR050637">
    <property type="entry name" value="NLRP_innate_immun_reg"/>
</dbReference>
<keyword evidence="6" id="KW-0067">ATP-binding</keyword>
<evidence type="ECO:0000256" key="11">
    <source>
        <dbReference type="SAM" id="MobiDB-lite"/>
    </source>
</evidence>
<dbReference type="PROSITE" id="PS50209">
    <property type="entry name" value="CARD"/>
    <property type="match status" value="1"/>
</dbReference>
<evidence type="ECO:0000256" key="3">
    <source>
        <dbReference type="ARBA" id="ARBA00022588"/>
    </source>
</evidence>
<dbReference type="InterPro" id="IPR011029">
    <property type="entry name" value="DEATH-like_dom_sf"/>
</dbReference>
<dbReference type="PANTHER" id="PTHR45690">
    <property type="entry name" value="NACHT, LRR AND PYD DOMAINS-CONTAINING PROTEIN 12"/>
    <property type="match status" value="1"/>
</dbReference>
<comment type="caution">
    <text evidence="14">The sequence shown here is derived from an EMBL/GenBank/DDBJ whole genome shotgun (WGS) entry which is preliminary data.</text>
</comment>
<feature type="domain" description="NACHT" evidence="13">
    <location>
        <begin position="188"/>
        <end position="320"/>
    </location>
</feature>
<dbReference type="Gene3D" id="3.80.10.10">
    <property type="entry name" value="Ribonuclease Inhibitor"/>
    <property type="match status" value="1"/>
</dbReference>
<evidence type="ECO:0000313" key="15">
    <source>
        <dbReference type="Proteomes" id="UP001230051"/>
    </source>
</evidence>
<comment type="subcellular location">
    <subcellularLocation>
        <location evidence="1">Inflammasome</location>
    </subcellularLocation>
</comment>
<keyword evidence="15" id="KW-1185">Reference proteome</keyword>
<sequence>MASIKLLKENRVTLVDELEDHIELIVEEMVQRKEFTTDDCEVVKCESGPRMRVRKALDIVYCKGEDAANMFMFLCSQFKQNNPKPMPEKRETKHTGDYHKSIQKHKQALKRRNECMMYYNTRHGEKVSFSEHFVNLLLVKGHYNMEIKQHELLAFGQHRIQLQGKAVERTQIKPGQLFMDLKHRPPPKKILVSGVAGIGKTALVQKILCDFGSNSGFSTFDFVIHFTFKDLNLVNKPTNLRNLILRKNGHLSKVLDEIFEKDDKLLIILDGFDEFKFCTGCDVEWFVSDPDQEADIVQICSSLLQGELLPEASVLLTSRPTVISQIPVECIDRFVIVTGFSAEEIRDFFLKYFQDEDLGGKMFDLVKINHLLFTLCYIPVFCYVVCSMLKESEGVSTVQPKTMTDIYTQYLTALLKSHTRSSSESATGDSGNIHELTESVVSLGRLAYTKLLQHETLFYGDNVDLDKVVTSNVVSAFLDKTTIQEPCSTVDVYSFTHFTVQEFFAALYYMLEESPSHDIRNSEVYLKHRASVGYLDLFHRFLSGLLSERNQKLLSKHILLSGTNTSESYIPWLLGEIKKHCESGAYVLNHLHCLFEQQNSSLAENVRPEKLYVNISDNPLSPMDLSVVKYFLNLVSGTIYELDLTATNISTEALRDLQPYLHRCVKLWLGENDLDVEAMQVLGEVLQSTDSKMQYLGLGWTNIGDEELTELLEPLRKNQTLKQIWIEGNSVGYKGLSKFVELCSKNTSLKVVAIWNNVNEEEAEKLKRESPVDFFTISFNDDSMWEGWGEWILQRCEVSNDEKLVSVVAKLCNPSGYNLSIGWVQQWYTTLGQLIRTRREHCHAEDIKKKLEKLEKTLHF</sequence>
<dbReference type="InterPro" id="IPR007111">
    <property type="entry name" value="NACHT_NTPase"/>
</dbReference>
<dbReference type="GO" id="GO:0061702">
    <property type="term" value="C:canonical inflammasome complex"/>
    <property type="evidence" value="ECO:0007669"/>
    <property type="project" value="UniProtKB-SubCell"/>
</dbReference>
<keyword evidence="2" id="KW-0963">Cytoplasm</keyword>
<dbReference type="Gene3D" id="1.10.533.10">
    <property type="entry name" value="Death Domain, Fas"/>
    <property type="match status" value="1"/>
</dbReference>
<reference evidence="14" key="1">
    <citation type="submission" date="2022-02" db="EMBL/GenBank/DDBJ databases">
        <title>Atlantic sturgeon de novo genome assembly.</title>
        <authorList>
            <person name="Stock M."/>
            <person name="Klopp C."/>
            <person name="Guiguen Y."/>
            <person name="Cabau C."/>
            <person name="Parinello H."/>
            <person name="Santidrian Yebra-Pimentel E."/>
            <person name="Kuhl H."/>
            <person name="Dirks R.P."/>
            <person name="Guessner J."/>
            <person name="Wuertz S."/>
            <person name="Du K."/>
            <person name="Schartl M."/>
        </authorList>
    </citation>
    <scope>NUCLEOTIDE SEQUENCE</scope>
    <source>
        <strain evidence="14">STURGEONOMICS-FGT-2020</strain>
        <tissue evidence="14">Whole blood</tissue>
    </source>
</reference>
<dbReference type="Pfam" id="PF00619">
    <property type="entry name" value="CARD"/>
    <property type="match status" value="1"/>
</dbReference>
<evidence type="ECO:0000256" key="7">
    <source>
        <dbReference type="ARBA" id="ARBA00022843"/>
    </source>
</evidence>
<dbReference type="GO" id="GO:0042981">
    <property type="term" value="P:regulation of apoptotic process"/>
    <property type="evidence" value="ECO:0007669"/>
    <property type="project" value="InterPro"/>
</dbReference>
<dbReference type="GO" id="GO:0005524">
    <property type="term" value="F:ATP binding"/>
    <property type="evidence" value="ECO:0007669"/>
    <property type="project" value="UniProtKB-KW"/>
</dbReference>
<evidence type="ECO:0000256" key="1">
    <source>
        <dbReference type="ARBA" id="ARBA00004110"/>
    </source>
</evidence>
<dbReference type="InterPro" id="IPR001315">
    <property type="entry name" value="CARD"/>
</dbReference>
<dbReference type="InterPro" id="IPR029495">
    <property type="entry name" value="NACHT-assoc"/>
</dbReference>
<dbReference type="Gene3D" id="3.40.50.300">
    <property type="entry name" value="P-loop containing nucleotide triphosphate hydrolases"/>
    <property type="match status" value="1"/>
</dbReference>
<evidence type="ECO:0000259" key="13">
    <source>
        <dbReference type="PROSITE" id="PS50837"/>
    </source>
</evidence>
<accession>A0AAD8GK70</accession>
<keyword evidence="8" id="KW-0391">Immunity</keyword>
<evidence type="ECO:0000259" key="12">
    <source>
        <dbReference type="PROSITE" id="PS50209"/>
    </source>
</evidence>
<evidence type="ECO:0000256" key="9">
    <source>
        <dbReference type="ARBA" id="ARBA00023198"/>
    </source>
</evidence>
<dbReference type="SUPFAM" id="SSF52047">
    <property type="entry name" value="RNI-like"/>
    <property type="match status" value="1"/>
</dbReference>
<keyword evidence="5" id="KW-0547">Nucleotide-binding</keyword>
<keyword evidence="9" id="KW-0395">Inflammatory response</keyword>
<keyword evidence="7" id="KW-0832">Ubl conjugation</keyword>
<evidence type="ECO:0000256" key="4">
    <source>
        <dbReference type="ARBA" id="ARBA00022737"/>
    </source>
</evidence>
<dbReference type="InterPro" id="IPR041267">
    <property type="entry name" value="NLRP_HD2"/>
</dbReference>
<keyword evidence="10" id="KW-1271">Inflammasome</keyword>
<evidence type="ECO:0000256" key="6">
    <source>
        <dbReference type="ARBA" id="ARBA00022840"/>
    </source>
</evidence>
<evidence type="ECO:0000256" key="10">
    <source>
        <dbReference type="ARBA" id="ARBA00023233"/>
    </source>
</evidence>
<gene>
    <name evidence="14" type="primary">NLRP3</name>
    <name evidence="14" type="ORF">AOXY_G508</name>
</gene>
<feature type="domain" description="CARD" evidence="12">
    <location>
        <begin position="1"/>
        <end position="72"/>
    </location>
</feature>
<organism evidence="14 15">
    <name type="scientific">Acipenser oxyrinchus oxyrinchus</name>
    <dbReference type="NCBI Taxonomy" id="40147"/>
    <lineage>
        <taxon>Eukaryota</taxon>
        <taxon>Metazoa</taxon>
        <taxon>Chordata</taxon>
        <taxon>Craniata</taxon>
        <taxon>Vertebrata</taxon>
        <taxon>Euteleostomi</taxon>
        <taxon>Actinopterygii</taxon>
        <taxon>Chondrostei</taxon>
        <taxon>Acipenseriformes</taxon>
        <taxon>Acipenseridae</taxon>
        <taxon>Acipenser</taxon>
    </lineage>
</organism>
<keyword evidence="4" id="KW-0677">Repeat</keyword>